<dbReference type="Proteomes" id="UP000075243">
    <property type="component" value="Unassembled WGS sequence"/>
</dbReference>
<organism evidence="2 3">
    <name type="scientific">Cajanus cajan</name>
    <name type="common">Pigeon pea</name>
    <name type="synonym">Cajanus indicus</name>
    <dbReference type="NCBI Taxonomy" id="3821"/>
    <lineage>
        <taxon>Eukaryota</taxon>
        <taxon>Viridiplantae</taxon>
        <taxon>Streptophyta</taxon>
        <taxon>Embryophyta</taxon>
        <taxon>Tracheophyta</taxon>
        <taxon>Spermatophyta</taxon>
        <taxon>Magnoliopsida</taxon>
        <taxon>eudicotyledons</taxon>
        <taxon>Gunneridae</taxon>
        <taxon>Pentapetalae</taxon>
        <taxon>rosids</taxon>
        <taxon>fabids</taxon>
        <taxon>Fabales</taxon>
        <taxon>Fabaceae</taxon>
        <taxon>Papilionoideae</taxon>
        <taxon>50 kb inversion clade</taxon>
        <taxon>NPAAA clade</taxon>
        <taxon>indigoferoid/millettioid clade</taxon>
        <taxon>Phaseoleae</taxon>
        <taxon>Cajanus</taxon>
    </lineage>
</organism>
<keyword evidence="3" id="KW-1185">Reference proteome</keyword>
<sequence length="207" mass="24342">MIIDNLMDYLVGTCVFNKIDLRLEYHRIGMKGENIPKTTFKRRCEHYEYLVIPFGMTNAPTIFMNYINQGFQPYLDKFVVFFIDDILVYSKIREEHEEHLKVVLQTLRDRQPYAKLYKCDLVVEVSFLGPIISSGGIAIDPSKVKVVLKWEIPKSAGEIRSFLGLFDYYRRFIEEFSKIALPLTRLTRKGVVFVWDSKCESSFQRKD</sequence>
<dbReference type="InterPro" id="IPR000477">
    <property type="entry name" value="RT_dom"/>
</dbReference>
<dbReference type="InterPro" id="IPR050951">
    <property type="entry name" value="Retrovirus_Pol_polyprotein"/>
</dbReference>
<reference evidence="2" key="1">
    <citation type="journal article" date="2012" name="Nat. Biotechnol.">
        <title>Draft genome sequence of pigeonpea (Cajanus cajan), an orphan legume crop of resource-poor farmers.</title>
        <authorList>
            <person name="Varshney R.K."/>
            <person name="Chen W."/>
            <person name="Li Y."/>
            <person name="Bharti A.K."/>
            <person name="Saxena R.K."/>
            <person name="Schlueter J.A."/>
            <person name="Donoghue M.T."/>
            <person name="Azam S."/>
            <person name="Fan G."/>
            <person name="Whaley A.M."/>
            <person name="Farmer A.D."/>
            <person name="Sheridan J."/>
            <person name="Iwata A."/>
            <person name="Tuteja R."/>
            <person name="Penmetsa R.V."/>
            <person name="Wu W."/>
            <person name="Upadhyaya H.D."/>
            <person name="Yang S.P."/>
            <person name="Shah T."/>
            <person name="Saxena K.B."/>
            <person name="Michael T."/>
            <person name="McCombie W.R."/>
            <person name="Yang B."/>
            <person name="Zhang G."/>
            <person name="Yang H."/>
            <person name="Wang J."/>
            <person name="Spillane C."/>
            <person name="Cook D.R."/>
            <person name="May G.D."/>
            <person name="Xu X."/>
            <person name="Jackson S.A."/>
        </authorList>
    </citation>
    <scope>NUCLEOTIDE SEQUENCE [LARGE SCALE GENOMIC DNA]</scope>
</reference>
<dbReference type="PROSITE" id="PS50878">
    <property type="entry name" value="RT_POL"/>
    <property type="match status" value="1"/>
</dbReference>
<evidence type="ECO:0000313" key="3">
    <source>
        <dbReference type="Proteomes" id="UP000075243"/>
    </source>
</evidence>
<dbReference type="CDD" id="cd01647">
    <property type="entry name" value="RT_LTR"/>
    <property type="match status" value="1"/>
</dbReference>
<dbReference type="FunFam" id="3.30.70.270:FF:000020">
    <property type="entry name" value="Transposon Tf2-6 polyprotein-like Protein"/>
    <property type="match status" value="1"/>
</dbReference>
<protein>
    <submittedName>
        <fullName evidence="2">Retrovirus-related Pol polyprotein from transposon 17.6</fullName>
    </submittedName>
</protein>
<proteinExistence type="predicted"/>
<dbReference type="InterPro" id="IPR043128">
    <property type="entry name" value="Rev_trsase/Diguanyl_cyclase"/>
</dbReference>
<dbReference type="Gramene" id="C.cajan_26379.t">
    <property type="protein sequence ID" value="C.cajan_26379.t.cds1"/>
    <property type="gene ID" value="C.cajan_26379"/>
</dbReference>
<dbReference type="Gene3D" id="3.30.70.270">
    <property type="match status" value="2"/>
</dbReference>
<evidence type="ECO:0000259" key="1">
    <source>
        <dbReference type="PROSITE" id="PS50878"/>
    </source>
</evidence>
<dbReference type="InterPro" id="IPR043502">
    <property type="entry name" value="DNA/RNA_pol_sf"/>
</dbReference>
<name>A0A151SAV8_CAJCA</name>
<dbReference type="SUPFAM" id="SSF56672">
    <property type="entry name" value="DNA/RNA polymerases"/>
    <property type="match status" value="1"/>
</dbReference>
<dbReference type="Pfam" id="PF00078">
    <property type="entry name" value="RVT_1"/>
    <property type="match status" value="1"/>
</dbReference>
<dbReference type="AlphaFoldDB" id="A0A151SAV8"/>
<evidence type="ECO:0000313" key="2">
    <source>
        <dbReference type="EMBL" id="KYP51965.1"/>
    </source>
</evidence>
<dbReference type="PANTHER" id="PTHR37984:SF5">
    <property type="entry name" value="PROTEIN NYNRIN-LIKE"/>
    <property type="match status" value="1"/>
</dbReference>
<dbReference type="PANTHER" id="PTHR37984">
    <property type="entry name" value="PROTEIN CBG26694"/>
    <property type="match status" value="1"/>
</dbReference>
<feature type="domain" description="Reverse transcriptase" evidence="1">
    <location>
        <begin position="1"/>
        <end position="132"/>
    </location>
</feature>
<gene>
    <name evidence="2" type="ORF">KK1_026175</name>
</gene>
<dbReference type="Gene3D" id="3.10.10.10">
    <property type="entry name" value="HIV Type 1 Reverse Transcriptase, subunit A, domain 1"/>
    <property type="match status" value="1"/>
</dbReference>
<accession>A0A151SAV8</accession>
<dbReference type="EMBL" id="KQ483430">
    <property type="protein sequence ID" value="KYP51965.1"/>
    <property type="molecule type" value="Genomic_DNA"/>
</dbReference>